<dbReference type="PANTHER" id="PTHR10906">
    <property type="entry name" value="SECY/SEC61-ALPHA FAMILY MEMBER"/>
    <property type="match status" value="1"/>
</dbReference>
<dbReference type="GO" id="GO:0006605">
    <property type="term" value="P:protein targeting"/>
    <property type="evidence" value="ECO:0007669"/>
    <property type="project" value="UniProtKB-UniRule"/>
</dbReference>
<keyword evidence="10" id="KW-1003">Cell membrane</keyword>
<accession>A0A7G9WI23</accession>
<feature type="transmembrane region" description="Helical" evidence="10">
    <location>
        <begin position="72"/>
        <end position="96"/>
    </location>
</feature>
<evidence type="ECO:0000256" key="8">
    <source>
        <dbReference type="ARBA" id="ARBA00023136"/>
    </source>
</evidence>
<feature type="transmembrane region" description="Helical" evidence="10">
    <location>
        <begin position="226"/>
        <end position="247"/>
    </location>
</feature>
<evidence type="ECO:0000256" key="12">
    <source>
        <dbReference type="RuleBase" id="RU003484"/>
    </source>
</evidence>
<dbReference type="Pfam" id="PF00344">
    <property type="entry name" value="SecY"/>
    <property type="match status" value="1"/>
</dbReference>
<keyword evidence="7 10" id="KW-0811">Translocation</keyword>
<dbReference type="Proteomes" id="UP000516046">
    <property type="component" value="Chromosome"/>
</dbReference>
<feature type="transmembrane region" description="Helical" evidence="10">
    <location>
        <begin position="189"/>
        <end position="206"/>
    </location>
</feature>
<feature type="transmembrane region" description="Helical" evidence="10">
    <location>
        <begin position="383"/>
        <end position="404"/>
    </location>
</feature>
<dbReference type="PRINTS" id="PR00303">
    <property type="entry name" value="SECYTRNLCASE"/>
</dbReference>
<dbReference type="EMBL" id="CP060696">
    <property type="protein sequence ID" value="QNO18335.1"/>
    <property type="molecule type" value="Genomic_DNA"/>
</dbReference>
<keyword evidence="6 10" id="KW-1133">Transmembrane helix</keyword>
<reference evidence="14 15" key="1">
    <citation type="submission" date="2020-08" db="EMBL/GenBank/DDBJ databases">
        <authorList>
            <person name="Ren C."/>
            <person name="Gu Y."/>
            <person name="Xu Y."/>
        </authorList>
    </citation>
    <scope>NUCLEOTIDE SEQUENCE [LARGE SCALE GENOMIC DNA]</scope>
    <source>
        <strain evidence="14 15">LBM18003</strain>
    </source>
</reference>
<dbReference type="PROSITE" id="PS00755">
    <property type="entry name" value="SECY_1"/>
    <property type="match status" value="1"/>
</dbReference>
<dbReference type="PIRSF" id="PIRSF004557">
    <property type="entry name" value="SecY"/>
    <property type="match status" value="1"/>
</dbReference>
<gene>
    <name evidence="10 14" type="primary">secY</name>
    <name evidence="14" type="ORF">H6X83_01325</name>
</gene>
<evidence type="ECO:0000256" key="5">
    <source>
        <dbReference type="ARBA" id="ARBA00022927"/>
    </source>
</evidence>
<feature type="transmembrane region" description="Helical" evidence="10">
    <location>
        <begin position="324"/>
        <end position="342"/>
    </location>
</feature>
<dbReference type="GO" id="GO:0065002">
    <property type="term" value="P:intracellular protein transmembrane transport"/>
    <property type="evidence" value="ECO:0007669"/>
    <property type="project" value="UniProtKB-UniRule"/>
</dbReference>
<dbReference type="FunFam" id="1.10.3370.10:FF:000001">
    <property type="entry name" value="Preprotein translocase subunit SecY"/>
    <property type="match status" value="1"/>
</dbReference>
<dbReference type="HAMAP" id="MF_01465">
    <property type="entry name" value="SecY"/>
    <property type="match status" value="1"/>
</dbReference>
<dbReference type="InterPro" id="IPR026593">
    <property type="entry name" value="SecY"/>
</dbReference>
<comment type="subcellular location">
    <subcellularLocation>
        <location evidence="10">Cell membrane</location>
        <topology evidence="10">Multi-pass membrane protein</topology>
    </subcellularLocation>
    <subcellularLocation>
        <location evidence="1 12">Membrane</location>
        <topology evidence="1 12">Multi-pass membrane protein</topology>
    </subcellularLocation>
</comment>
<organism evidence="14 15">
    <name type="scientific">Caproicibacterium amylolyticum</name>
    <dbReference type="NCBI Taxonomy" id="2766537"/>
    <lineage>
        <taxon>Bacteria</taxon>
        <taxon>Bacillati</taxon>
        <taxon>Bacillota</taxon>
        <taxon>Clostridia</taxon>
        <taxon>Eubacteriales</taxon>
        <taxon>Oscillospiraceae</taxon>
        <taxon>Caproicibacterium</taxon>
    </lineage>
</organism>
<dbReference type="GO" id="GO:0043952">
    <property type="term" value="P:protein transport by the Sec complex"/>
    <property type="evidence" value="ECO:0007669"/>
    <property type="project" value="UniProtKB-UniRule"/>
</dbReference>
<dbReference type="GO" id="GO:0005886">
    <property type="term" value="C:plasma membrane"/>
    <property type="evidence" value="ECO:0007669"/>
    <property type="project" value="UniProtKB-SubCell"/>
</dbReference>
<dbReference type="PROSITE" id="PS00756">
    <property type="entry name" value="SECY_2"/>
    <property type="match status" value="1"/>
</dbReference>
<dbReference type="AlphaFoldDB" id="A0A7G9WI23"/>
<evidence type="ECO:0000256" key="6">
    <source>
        <dbReference type="ARBA" id="ARBA00022989"/>
    </source>
</evidence>
<comment type="function">
    <text evidence="10 11">The central subunit of the protein translocation channel SecYEG. Consists of two halves formed by TMs 1-5 and 6-10. These two domains form a lateral gate at the front which open onto the bilayer between TMs 2 and 7, and are clamped together by SecE at the back. The channel is closed by both a pore ring composed of hydrophobic SecY resides and a short helix (helix 2A) on the extracellular side of the membrane which forms a plug. The plug probably moves laterally to allow the channel to open. The ring and the pore may move independently.</text>
</comment>
<evidence type="ECO:0000313" key="14">
    <source>
        <dbReference type="EMBL" id="QNO18335.1"/>
    </source>
</evidence>
<evidence type="ECO:0000256" key="1">
    <source>
        <dbReference type="ARBA" id="ARBA00004141"/>
    </source>
</evidence>
<evidence type="ECO:0000256" key="13">
    <source>
        <dbReference type="RuleBase" id="RU004349"/>
    </source>
</evidence>
<feature type="transmembrane region" description="Helical" evidence="10">
    <location>
        <begin position="20"/>
        <end position="39"/>
    </location>
</feature>
<feature type="transmembrane region" description="Helical" evidence="10">
    <location>
        <begin position="117"/>
        <end position="136"/>
    </location>
</feature>
<keyword evidence="5 10" id="KW-0653">Protein transport</keyword>
<feature type="transmembrane region" description="Helical" evidence="10">
    <location>
        <begin position="156"/>
        <end position="177"/>
    </location>
</feature>
<evidence type="ECO:0000256" key="2">
    <source>
        <dbReference type="ARBA" id="ARBA00005751"/>
    </source>
</evidence>
<dbReference type="Gene3D" id="1.10.3370.10">
    <property type="entry name" value="SecY subunit domain"/>
    <property type="match status" value="1"/>
</dbReference>
<proteinExistence type="inferred from homology"/>
<evidence type="ECO:0000256" key="10">
    <source>
        <dbReference type="HAMAP-Rule" id="MF_01465"/>
    </source>
</evidence>
<name>A0A7G9WI23_9FIRM</name>
<dbReference type="KEGG" id="caml:H6X83_01325"/>
<dbReference type="InterPro" id="IPR030659">
    <property type="entry name" value="SecY_CS"/>
</dbReference>
<dbReference type="NCBIfam" id="TIGR00967">
    <property type="entry name" value="3a0501s007"/>
    <property type="match status" value="1"/>
</dbReference>
<evidence type="ECO:0000313" key="15">
    <source>
        <dbReference type="Proteomes" id="UP000516046"/>
    </source>
</evidence>
<comment type="subunit">
    <text evidence="10">Component of the Sec protein translocase complex. Heterotrimer consisting of SecY, SecE and SecG subunits. The heterotrimers can form oligomers, although 1 heterotrimer is thought to be able to translocate proteins. Interacts with the ribosome. Interacts with SecDF, and other proteins may be involved. Interacts with SecA.</text>
</comment>
<keyword evidence="15" id="KW-1185">Reference proteome</keyword>
<dbReference type="SUPFAM" id="SSF103491">
    <property type="entry name" value="Preprotein translocase SecY subunit"/>
    <property type="match status" value="1"/>
</dbReference>
<keyword evidence="3 10" id="KW-0813">Transport</keyword>
<keyword evidence="4 10" id="KW-0812">Transmembrane</keyword>
<evidence type="ECO:0000256" key="3">
    <source>
        <dbReference type="ARBA" id="ARBA00022448"/>
    </source>
</evidence>
<keyword evidence="8 10" id="KW-0472">Membrane</keyword>
<comment type="similarity">
    <text evidence="2 10 13">Belongs to the SecY/SEC61-alpha family.</text>
</comment>
<feature type="transmembrane region" description="Helical" evidence="10">
    <location>
        <begin position="410"/>
        <end position="428"/>
    </location>
</feature>
<evidence type="ECO:0000256" key="11">
    <source>
        <dbReference type="RuleBase" id="RU000537"/>
    </source>
</evidence>
<evidence type="ECO:0000256" key="9">
    <source>
        <dbReference type="ARBA" id="ARBA00039733"/>
    </source>
</evidence>
<dbReference type="InterPro" id="IPR023201">
    <property type="entry name" value="SecY_dom_sf"/>
</dbReference>
<evidence type="ECO:0000256" key="7">
    <source>
        <dbReference type="ARBA" id="ARBA00023010"/>
    </source>
</evidence>
<dbReference type="InterPro" id="IPR002208">
    <property type="entry name" value="SecY/SEC61-alpha"/>
</dbReference>
<sequence>MFKTIKNAWGIPELRKKIIFTLIIIVVFRFGAVIPVPFLDSTALKGIMDSSAVSGTALGYLDMLSGGAFSNATLFAMSVTPYINSSIIMQLLAVAIPPLERMVKDGGEEGRKKMSAITRYVAVILGLIQGLAYYFYLRNSSYGSTPIVKYTQGGAGIFTAFVIVLVFTAGTALMMWMGEQINQNGVGNGISILLFAGIVSRIPSIIGHLANYIQMAWKDGSANGQYFFLVPLWVIVFLALIWVIVFMNDAERRIPVQYAKRVVGRKQYGGQSSHIPIKVGIGGVMPIIFASSILSIPTTIRFFIGNKDMGSFWNAFFTAFSNTGWVYCVLYVILILAFAYFYTAIQYNPVEMANNLRQSNGTIPGIRPGKPTSDFIGKVLSKITLIGAVFLAVIALLPIVFANATGMSNLSMGGTSIIILVGVALETVKQLESQMMMRHYKGFLD</sequence>
<protein>
    <recommendedName>
        <fullName evidence="9 10">Protein translocase subunit SecY</fullName>
    </recommendedName>
</protein>
<dbReference type="RefSeq" id="WP_212507399.1">
    <property type="nucleotide sequence ID" value="NZ_CP060696.1"/>
</dbReference>
<feature type="transmembrane region" description="Helical" evidence="10">
    <location>
        <begin position="279"/>
        <end position="304"/>
    </location>
</feature>
<evidence type="ECO:0000256" key="4">
    <source>
        <dbReference type="ARBA" id="ARBA00022692"/>
    </source>
</evidence>